<dbReference type="GO" id="GO:0016887">
    <property type="term" value="F:ATP hydrolysis activity"/>
    <property type="evidence" value="ECO:0007669"/>
    <property type="project" value="InterPro"/>
</dbReference>
<dbReference type="WBParaSite" id="ALUE_0002259001-mRNA-1">
    <property type="protein sequence ID" value="ALUE_0002259001-mRNA-1"/>
    <property type="gene ID" value="ALUE_0002259001"/>
</dbReference>
<evidence type="ECO:0000313" key="8">
    <source>
        <dbReference type="WBParaSite" id="ALUE_0002259001-mRNA-1"/>
    </source>
</evidence>
<feature type="transmembrane region" description="Helical" evidence="5">
    <location>
        <begin position="132"/>
        <end position="152"/>
    </location>
</feature>
<dbReference type="InterPro" id="IPR003439">
    <property type="entry name" value="ABC_transporter-like_ATP-bd"/>
</dbReference>
<reference evidence="8" key="1">
    <citation type="submission" date="2017-02" db="UniProtKB">
        <authorList>
            <consortium name="WormBaseParasite"/>
        </authorList>
    </citation>
    <scope>IDENTIFICATION</scope>
</reference>
<dbReference type="AlphaFoldDB" id="A0A0M3IV12"/>
<sequence length="360" mass="39075">MFVTCIVIGFIFEWRITLVMIGMGPASAVLMSSMARLIDRASVKQLKAVGHAGAIIEESIMNHKTVAACNGQETMIDRYSKALAQGRKYALQIYSFAGLFDGLFFLIMYIFFAAGFYYGAYLYKAHVMLDPGAVFIVANAILFGSYYLGVLSPHLMAMMSARVAAAVIYRTIDRVSPIDGTSPEGIKLSNVIGTVEFKNVHFSYPTKPHNAILNGLSWRADPGDTIALVGRQFQEPLLFNGTVIENIRLGNPDLTDAEIVDVCKTANAHDFIEKLNKGYETLIDAGGVQLSGGQKQRIAIARAIARNPRILLLDEATSALDAESEIVVQNALKKGYETLIGAGGVQLSGGQKQRIAIARA</sequence>
<feature type="transmembrane region" description="Helical" evidence="5">
    <location>
        <begin position="6"/>
        <end position="30"/>
    </location>
</feature>
<dbReference type="GO" id="GO:0005743">
    <property type="term" value="C:mitochondrial inner membrane"/>
    <property type="evidence" value="ECO:0007669"/>
    <property type="project" value="TreeGrafter"/>
</dbReference>
<dbReference type="Gene3D" id="3.40.50.300">
    <property type="entry name" value="P-loop containing nucleotide triphosphate hydrolases"/>
    <property type="match status" value="3"/>
</dbReference>
<evidence type="ECO:0000256" key="2">
    <source>
        <dbReference type="ARBA" id="ARBA00022692"/>
    </source>
</evidence>
<dbReference type="Proteomes" id="UP000036681">
    <property type="component" value="Unplaced"/>
</dbReference>
<protein>
    <submittedName>
        <fullName evidence="8">ABC transmembrane type-1 domain-containing protein</fullName>
    </submittedName>
</protein>
<evidence type="ECO:0000313" key="7">
    <source>
        <dbReference type="Proteomes" id="UP000036681"/>
    </source>
</evidence>
<dbReference type="GO" id="GO:0090374">
    <property type="term" value="P:oligopeptide export from mitochondrion"/>
    <property type="evidence" value="ECO:0007669"/>
    <property type="project" value="TreeGrafter"/>
</dbReference>
<dbReference type="InterPro" id="IPR027417">
    <property type="entry name" value="P-loop_NTPase"/>
</dbReference>
<keyword evidence="2 5" id="KW-0812">Transmembrane</keyword>
<dbReference type="InterPro" id="IPR011527">
    <property type="entry name" value="ABC1_TM_dom"/>
</dbReference>
<dbReference type="SUPFAM" id="SSF90123">
    <property type="entry name" value="ABC transporter transmembrane region"/>
    <property type="match status" value="1"/>
</dbReference>
<dbReference type="GO" id="GO:0015421">
    <property type="term" value="F:ABC-type oligopeptide transporter activity"/>
    <property type="evidence" value="ECO:0007669"/>
    <property type="project" value="TreeGrafter"/>
</dbReference>
<keyword evidence="3 5" id="KW-1133">Transmembrane helix</keyword>
<feature type="transmembrane region" description="Helical" evidence="5">
    <location>
        <begin position="93"/>
        <end position="120"/>
    </location>
</feature>
<keyword evidence="4 5" id="KW-0472">Membrane</keyword>
<feature type="domain" description="ABC transmembrane type-1" evidence="6">
    <location>
        <begin position="1"/>
        <end position="160"/>
    </location>
</feature>
<dbReference type="PROSITE" id="PS50929">
    <property type="entry name" value="ABC_TM1F"/>
    <property type="match status" value="1"/>
</dbReference>
<proteinExistence type="predicted"/>
<name>A0A0M3IV12_ASCLU</name>
<dbReference type="PANTHER" id="PTHR43394">
    <property type="entry name" value="ATP-DEPENDENT PERMEASE MDL1, MITOCHONDRIAL"/>
    <property type="match status" value="1"/>
</dbReference>
<dbReference type="PANTHER" id="PTHR43394:SF1">
    <property type="entry name" value="ATP-BINDING CASSETTE SUB-FAMILY B MEMBER 10, MITOCHONDRIAL"/>
    <property type="match status" value="1"/>
</dbReference>
<comment type="subcellular location">
    <subcellularLocation>
        <location evidence="1">Membrane</location>
        <topology evidence="1">Multi-pass membrane protein</topology>
    </subcellularLocation>
</comment>
<dbReference type="InterPro" id="IPR017871">
    <property type="entry name" value="ABC_transporter-like_CS"/>
</dbReference>
<dbReference type="Pfam" id="PF00664">
    <property type="entry name" value="ABC_membrane"/>
    <property type="match status" value="1"/>
</dbReference>
<dbReference type="InterPro" id="IPR039421">
    <property type="entry name" value="Type_1_exporter"/>
</dbReference>
<dbReference type="GO" id="GO:0005524">
    <property type="term" value="F:ATP binding"/>
    <property type="evidence" value="ECO:0007669"/>
    <property type="project" value="InterPro"/>
</dbReference>
<evidence type="ECO:0000256" key="3">
    <source>
        <dbReference type="ARBA" id="ARBA00022989"/>
    </source>
</evidence>
<dbReference type="SUPFAM" id="SSF52540">
    <property type="entry name" value="P-loop containing nucleoside triphosphate hydrolases"/>
    <property type="match status" value="2"/>
</dbReference>
<evidence type="ECO:0000259" key="6">
    <source>
        <dbReference type="PROSITE" id="PS50929"/>
    </source>
</evidence>
<dbReference type="Gene3D" id="1.20.1560.10">
    <property type="entry name" value="ABC transporter type 1, transmembrane domain"/>
    <property type="match status" value="1"/>
</dbReference>
<keyword evidence="7" id="KW-1185">Reference proteome</keyword>
<dbReference type="PROSITE" id="PS00211">
    <property type="entry name" value="ABC_TRANSPORTER_1"/>
    <property type="match status" value="1"/>
</dbReference>
<organism evidence="7 8">
    <name type="scientific">Ascaris lumbricoides</name>
    <name type="common">Giant roundworm</name>
    <dbReference type="NCBI Taxonomy" id="6252"/>
    <lineage>
        <taxon>Eukaryota</taxon>
        <taxon>Metazoa</taxon>
        <taxon>Ecdysozoa</taxon>
        <taxon>Nematoda</taxon>
        <taxon>Chromadorea</taxon>
        <taxon>Rhabditida</taxon>
        <taxon>Spirurina</taxon>
        <taxon>Ascaridomorpha</taxon>
        <taxon>Ascaridoidea</taxon>
        <taxon>Ascarididae</taxon>
        <taxon>Ascaris</taxon>
    </lineage>
</organism>
<evidence type="ECO:0000256" key="1">
    <source>
        <dbReference type="ARBA" id="ARBA00004141"/>
    </source>
</evidence>
<dbReference type="Pfam" id="PF00005">
    <property type="entry name" value="ABC_tran"/>
    <property type="match status" value="1"/>
</dbReference>
<dbReference type="CDD" id="cd18577">
    <property type="entry name" value="ABC_6TM_Pgp_ABCB1_D1_like"/>
    <property type="match status" value="1"/>
</dbReference>
<accession>A0A0M3IV12</accession>
<dbReference type="InterPro" id="IPR036640">
    <property type="entry name" value="ABC1_TM_sf"/>
</dbReference>
<evidence type="ECO:0000256" key="5">
    <source>
        <dbReference type="SAM" id="Phobius"/>
    </source>
</evidence>
<evidence type="ECO:0000256" key="4">
    <source>
        <dbReference type="ARBA" id="ARBA00023136"/>
    </source>
</evidence>